<keyword evidence="1" id="KW-0670">Pyruvate</keyword>
<comment type="caution">
    <text evidence="1">The sequence shown here is derived from an EMBL/GenBank/DDBJ whole genome shotgun (WGS) entry which is preliminary data.</text>
</comment>
<proteinExistence type="predicted"/>
<dbReference type="InterPro" id="IPR058240">
    <property type="entry name" value="rSAM_sf"/>
</dbReference>
<dbReference type="Gene3D" id="3.20.20.70">
    <property type="entry name" value="Aldolase class I"/>
    <property type="match status" value="1"/>
</dbReference>
<dbReference type="Proteomes" id="UP001150062">
    <property type="component" value="Unassembled WGS sequence"/>
</dbReference>
<dbReference type="EMBL" id="JAOAOG010000326">
    <property type="protein sequence ID" value="KAJ6228527.1"/>
    <property type="molecule type" value="Genomic_DNA"/>
</dbReference>
<dbReference type="SUPFAM" id="SSF102114">
    <property type="entry name" value="Radical SAM enzymes"/>
    <property type="match status" value="1"/>
</dbReference>
<dbReference type="InterPro" id="IPR040085">
    <property type="entry name" value="MJ0674-like"/>
</dbReference>
<dbReference type="PANTHER" id="PTHR43075:SF1">
    <property type="entry name" value="FORMATE LYASE ACTIVATING ENZYME, PUTATIVE (AFU_ORTHOLOGUE AFUA_2G15630)-RELATED"/>
    <property type="match status" value="1"/>
</dbReference>
<sequence>MISFERKIKFTTNLKETLPLYTNILRGKQKCTYQLSKEIYVKEPFDSSTPLEKLWEFHKILMIKFHSIQDKTINNEIQEDQNTNTNKKQQTLLDLKCEIGDRILRNCILCENRCEKDRKTKKGKCKVGISPRISSIFLHHGEEPELVPSLTIFFSGYISQNSLNGQIMDPIELANTIQKYFKRCGKRGMRNMNWVGGDPIPNLPFILHVLHDIKENIPCVWNSNMYHSEEASQLLDGVVDLYLSDLKYGSDKCGKMLSKRRNYCSVIHRNLLQAQKSGADILIRHLVLPTHINCCTKECARWVAQNLGISTRYNLMFQYRPCYKASQIEDINRKLTLEERKKALKVTQESGLINFVEW</sequence>
<dbReference type="PANTHER" id="PTHR43075">
    <property type="entry name" value="FORMATE LYASE ACTIVATING ENZYME, PUTATIVE (AFU_ORTHOLOGUE AFUA_2G15630)-RELATED"/>
    <property type="match status" value="1"/>
</dbReference>
<accession>A0ABQ8X922</accession>
<organism evidence="1 2">
    <name type="scientific">Anaeramoeba flamelloides</name>
    <dbReference type="NCBI Taxonomy" id="1746091"/>
    <lineage>
        <taxon>Eukaryota</taxon>
        <taxon>Metamonada</taxon>
        <taxon>Anaeramoebidae</taxon>
        <taxon>Anaeramoeba</taxon>
    </lineage>
</organism>
<protein>
    <submittedName>
        <fullName evidence="1">Pyruvate formate-lyase activating enzyme</fullName>
    </submittedName>
</protein>
<evidence type="ECO:0000313" key="2">
    <source>
        <dbReference type="Proteomes" id="UP001150062"/>
    </source>
</evidence>
<gene>
    <name evidence="1" type="ORF">M0813_08562</name>
</gene>
<name>A0ABQ8X922_9EUKA</name>
<reference evidence="1" key="1">
    <citation type="submission" date="2022-08" db="EMBL/GenBank/DDBJ databases">
        <title>Novel sulfate-reducing endosymbionts in the free-living metamonad Anaeramoeba.</title>
        <authorList>
            <person name="Jerlstrom-Hultqvist J."/>
            <person name="Cepicka I."/>
            <person name="Gallot-Lavallee L."/>
            <person name="Salas-Leiva D."/>
            <person name="Curtis B.A."/>
            <person name="Zahonova K."/>
            <person name="Pipaliya S."/>
            <person name="Dacks J."/>
            <person name="Roger A.J."/>
        </authorList>
    </citation>
    <scope>NUCLEOTIDE SEQUENCE</scope>
    <source>
        <strain evidence="1">Schooner1</strain>
    </source>
</reference>
<keyword evidence="2" id="KW-1185">Reference proteome</keyword>
<dbReference type="InterPro" id="IPR013785">
    <property type="entry name" value="Aldolase_TIM"/>
</dbReference>
<evidence type="ECO:0000313" key="1">
    <source>
        <dbReference type="EMBL" id="KAJ6228527.1"/>
    </source>
</evidence>